<evidence type="ECO:0000313" key="6">
    <source>
        <dbReference type="EMBL" id="ADC66198.1"/>
    </source>
</evidence>
<dbReference type="InterPro" id="IPR036280">
    <property type="entry name" value="Multihaem_cyt_sf"/>
</dbReference>
<dbReference type="GO" id="GO:0046872">
    <property type="term" value="F:metal ion binding"/>
    <property type="evidence" value="ECO:0007669"/>
    <property type="project" value="UniProtKB-KW"/>
</dbReference>
<reference evidence="6 7" key="2">
    <citation type="journal article" date="2011" name="Stand. Genomic Sci.">
        <title>Complete genome sequence of Ferroglobus placidus AEDII12DO.</title>
        <authorList>
            <person name="Anderson I."/>
            <person name="Risso C."/>
            <person name="Holmes D."/>
            <person name="Lucas S."/>
            <person name="Copeland A."/>
            <person name="Lapidus A."/>
            <person name="Cheng J.F."/>
            <person name="Bruce D."/>
            <person name="Goodwin L."/>
            <person name="Pitluck S."/>
            <person name="Saunders E."/>
            <person name="Brettin T."/>
            <person name="Detter J.C."/>
            <person name="Han C."/>
            <person name="Tapia R."/>
            <person name="Larimer F."/>
            <person name="Land M."/>
            <person name="Hauser L."/>
            <person name="Woyke T."/>
            <person name="Lovley D."/>
            <person name="Kyrpides N."/>
            <person name="Ivanova N."/>
        </authorList>
    </citation>
    <scope>NUCLEOTIDE SEQUENCE [LARGE SCALE GENOMIC DNA]</scope>
    <source>
        <strain evidence="7">DSM 10642 / AEDII12DO</strain>
    </source>
</reference>
<dbReference type="SUPFAM" id="SSF46626">
    <property type="entry name" value="Cytochrome c"/>
    <property type="match status" value="1"/>
</dbReference>
<dbReference type="Gene3D" id="1.10.760.10">
    <property type="entry name" value="Cytochrome c-like domain"/>
    <property type="match status" value="1"/>
</dbReference>
<feature type="domain" description="Cytochrome c" evidence="5">
    <location>
        <begin position="78"/>
        <end position="139"/>
    </location>
</feature>
<dbReference type="Pfam" id="PF09699">
    <property type="entry name" value="Paired_CXXCH_1"/>
    <property type="match status" value="1"/>
</dbReference>
<proteinExistence type="predicted"/>
<dbReference type="KEGG" id="fpl:Ferp_2064"/>
<keyword evidence="1" id="KW-0349">Heme</keyword>
<dbReference type="HOGENOM" id="CLU_1032909_0_0_2"/>
<dbReference type="AlphaFoldDB" id="D3S0D5"/>
<organism evidence="6 7">
    <name type="scientific">Ferroglobus placidus (strain DSM 10642 / AEDII12DO)</name>
    <dbReference type="NCBI Taxonomy" id="589924"/>
    <lineage>
        <taxon>Archaea</taxon>
        <taxon>Methanobacteriati</taxon>
        <taxon>Methanobacteriota</taxon>
        <taxon>Archaeoglobi</taxon>
        <taxon>Archaeoglobales</taxon>
        <taxon>Archaeoglobaceae</taxon>
        <taxon>Ferroglobus</taxon>
    </lineage>
</organism>
<name>D3S0D5_FERPA</name>
<dbReference type="GO" id="GO:0020037">
    <property type="term" value="F:heme binding"/>
    <property type="evidence" value="ECO:0007669"/>
    <property type="project" value="InterPro"/>
</dbReference>
<gene>
    <name evidence="6" type="ordered locus">Ferp_2064</name>
</gene>
<feature type="domain" description="Doubled CXXCH motif" evidence="4">
    <location>
        <begin position="177"/>
        <end position="211"/>
    </location>
</feature>
<evidence type="ECO:0000256" key="2">
    <source>
        <dbReference type="ARBA" id="ARBA00022723"/>
    </source>
</evidence>
<accession>D3S0D5</accession>
<dbReference type="InterPro" id="IPR009056">
    <property type="entry name" value="Cyt_c-like_dom"/>
</dbReference>
<protein>
    <submittedName>
        <fullName evidence="6">Uncharacterized protein</fullName>
    </submittedName>
</protein>
<keyword evidence="3" id="KW-0408">Iron</keyword>
<dbReference type="SUPFAM" id="SSF48695">
    <property type="entry name" value="Multiheme cytochromes"/>
    <property type="match status" value="1"/>
</dbReference>
<evidence type="ECO:0000256" key="3">
    <source>
        <dbReference type="ARBA" id="ARBA00023004"/>
    </source>
</evidence>
<keyword evidence="7" id="KW-1185">Reference proteome</keyword>
<dbReference type="Proteomes" id="UP000002613">
    <property type="component" value="Chromosome"/>
</dbReference>
<dbReference type="EMBL" id="CP001899">
    <property type="protein sequence ID" value="ADC66198.1"/>
    <property type="molecule type" value="Genomic_DNA"/>
</dbReference>
<dbReference type="Pfam" id="PF13442">
    <property type="entry name" value="Cytochrome_CBB3"/>
    <property type="match status" value="1"/>
</dbReference>
<dbReference type="RefSeq" id="WP_012966537.1">
    <property type="nucleotide sequence ID" value="NC_013849.1"/>
</dbReference>
<dbReference type="PaxDb" id="589924-Ferp_2064"/>
<dbReference type="OrthoDB" id="148148at2157"/>
<dbReference type="GO" id="GO:0009055">
    <property type="term" value="F:electron transfer activity"/>
    <property type="evidence" value="ECO:0007669"/>
    <property type="project" value="InterPro"/>
</dbReference>
<sequence length="269" mass="31007">MVKRSFKVSSAATMILILTFLFVILHLATATPEFGAKESRNCDFCHVEGDYSQLNERGIYYLRHNYSFEGYVEKEEELNGGEGLYKKYCRGCHGEVPEEFRYKDLNEAVIEAIKSGRMPPWGIDEELSEEEIKELASYIGNWCNLCHKRIETNPTPRELVNAPPNHRFKLEHGNFWCFACHNPENRDTFLLVNGSAIPFSKSPELCRQCHAVIYKDWKMPSTVDGWATYQTQLPMSSAQTATILTTLIQHLNRSLLKNPQKNHPRLLFL</sequence>
<dbReference type="InterPro" id="IPR036909">
    <property type="entry name" value="Cyt_c-like_dom_sf"/>
</dbReference>
<evidence type="ECO:0000313" key="7">
    <source>
        <dbReference type="Proteomes" id="UP000002613"/>
    </source>
</evidence>
<dbReference type="STRING" id="589924.Ferp_2064"/>
<dbReference type="GeneID" id="25395322"/>
<keyword evidence="2" id="KW-0479">Metal-binding</keyword>
<evidence type="ECO:0000256" key="1">
    <source>
        <dbReference type="ARBA" id="ARBA00022617"/>
    </source>
</evidence>
<evidence type="ECO:0000259" key="4">
    <source>
        <dbReference type="Pfam" id="PF09699"/>
    </source>
</evidence>
<reference evidence="7" key="1">
    <citation type="submission" date="2010-02" db="EMBL/GenBank/DDBJ databases">
        <title>Complete sequence of Ferroglobus placidus DSM 10642.</title>
        <authorList>
            <consortium name="US DOE Joint Genome Institute"/>
            <person name="Lucas S."/>
            <person name="Copeland A."/>
            <person name="Lapidus A."/>
            <person name="Cheng J.-F."/>
            <person name="Bruce D."/>
            <person name="Goodwin L."/>
            <person name="Pitluck S."/>
            <person name="Saunders E."/>
            <person name="Brettin T."/>
            <person name="Detter J.C."/>
            <person name="Han C."/>
            <person name="Tapia R."/>
            <person name="Larimer F."/>
            <person name="Land M."/>
            <person name="Hauser L."/>
            <person name="Kyrpides N."/>
            <person name="Ivanova N."/>
            <person name="Holmes D."/>
            <person name="Lovley D."/>
            <person name="Kyrpides N."/>
            <person name="Anderson I.J."/>
            <person name="Woyke T."/>
        </authorList>
    </citation>
    <scope>NUCLEOTIDE SEQUENCE [LARGE SCALE GENOMIC DNA]</scope>
    <source>
        <strain evidence="7">DSM 10642 / AEDII12DO</strain>
    </source>
</reference>
<evidence type="ECO:0000259" key="5">
    <source>
        <dbReference type="Pfam" id="PF13442"/>
    </source>
</evidence>
<dbReference type="InterPro" id="IPR010177">
    <property type="entry name" value="Paired_CXXCH_1"/>
</dbReference>